<dbReference type="Pfam" id="PF00534">
    <property type="entry name" value="Glycos_transf_1"/>
    <property type="match status" value="1"/>
</dbReference>
<comment type="caution">
    <text evidence="11">The sequence shown here is derived from an EMBL/GenBank/DDBJ whole genome shotgun (WGS) entry which is preliminary data.</text>
</comment>
<comment type="catalytic activity">
    <reaction evidence="1 8">
        <text>[(1-&gt;4)-alpha-D-glucosyl](n) + ADP-alpha-D-glucose = [(1-&gt;4)-alpha-D-glucosyl](n+1) + ADP + H(+)</text>
        <dbReference type="Rhea" id="RHEA:18189"/>
        <dbReference type="Rhea" id="RHEA-COMP:9584"/>
        <dbReference type="Rhea" id="RHEA-COMP:9587"/>
        <dbReference type="ChEBI" id="CHEBI:15378"/>
        <dbReference type="ChEBI" id="CHEBI:15444"/>
        <dbReference type="ChEBI" id="CHEBI:57498"/>
        <dbReference type="ChEBI" id="CHEBI:456216"/>
        <dbReference type="EC" id="2.4.1.21"/>
    </reaction>
</comment>
<protein>
    <recommendedName>
        <fullName evidence="8">Glycogen synthase</fullName>
        <ecNumber evidence="8">2.4.1.21</ecNumber>
    </recommendedName>
    <alternativeName>
        <fullName evidence="8">Starch [bacterial glycogen] synthase</fullName>
    </alternativeName>
</protein>
<evidence type="ECO:0000256" key="7">
    <source>
        <dbReference type="ARBA" id="ARBA00023056"/>
    </source>
</evidence>
<comment type="similarity">
    <text evidence="4 8">Belongs to the glycosyltransferase 1 family. Bacterial/plant glycogen synthase subfamily.</text>
</comment>
<dbReference type="SUPFAM" id="SSF53756">
    <property type="entry name" value="UDP-Glycosyltransferase/glycogen phosphorylase"/>
    <property type="match status" value="1"/>
</dbReference>
<keyword evidence="12" id="KW-1185">Reference proteome</keyword>
<evidence type="ECO:0000256" key="3">
    <source>
        <dbReference type="ARBA" id="ARBA00004964"/>
    </source>
</evidence>
<keyword evidence="5 8" id="KW-0328">Glycosyltransferase</keyword>
<evidence type="ECO:0000256" key="1">
    <source>
        <dbReference type="ARBA" id="ARBA00001478"/>
    </source>
</evidence>
<dbReference type="Proteomes" id="UP001055125">
    <property type="component" value="Unassembled WGS sequence"/>
</dbReference>
<dbReference type="NCBIfam" id="NF001899">
    <property type="entry name" value="PRK00654.1-2"/>
    <property type="match status" value="1"/>
</dbReference>
<evidence type="ECO:0000256" key="5">
    <source>
        <dbReference type="ARBA" id="ARBA00022676"/>
    </source>
</evidence>
<evidence type="ECO:0000313" key="12">
    <source>
        <dbReference type="Proteomes" id="UP001055125"/>
    </source>
</evidence>
<dbReference type="PANTHER" id="PTHR45825">
    <property type="entry name" value="GRANULE-BOUND STARCH SYNTHASE 1, CHLOROPLASTIC/AMYLOPLASTIC"/>
    <property type="match status" value="1"/>
</dbReference>
<organism evidence="11 12">
    <name type="scientific">Methylobacterium iners</name>
    <dbReference type="NCBI Taxonomy" id="418707"/>
    <lineage>
        <taxon>Bacteria</taxon>
        <taxon>Pseudomonadati</taxon>
        <taxon>Pseudomonadota</taxon>
        <taxon>Alphaproteobacteria</taxon>
        <taxon>Hyphomicrobiales</taxon>
        <taxon>Methylobacteriaceae</taxon>
        <taxon>Methylobacterium</taxon>
    </lineage>
</organism>
<evidence type="ECO:0000256" key="2">
    <source>
        <dbReference type="ARBA" id="ARBA00002764"/>
    </source>
</evidence>
<comment type="pathway">
    <text evidence="3 8">Glycan biosynthesis; glycogen biosynthesis.</text>
</comment>
<feature type="domain" description="Starch synthase catalytic" evidence="10">
    <location>
        <begin position="59"/>
        <end position="291"/>
    </location>
</feature>
<evidence type="ECO:0000313" key="11">
    <source>
        <dbReference type="EMBL" id="GJD96454.1"/>
    </source>
</evidence>
<evidence type="ECO:0000256" key="4">
    <source>
        <dbReference type="ARBA" id="ARBA00010281"/>
    </source>
</evidence>
<dbReference type="EMBL" id="BPQP01000061">
    <property type="protein sequence ID" value="GJD96454.1"/>
    <property type="molecule type" value="Genomic_DNA"/>
</dbReference>
<evidence type="ECO:0000259" key="9">
    <source>
        <dbReference type="Pfam" id="PF00534"/>
    </source>
</evidence>
<gene>
    <name evidence="8 11" type="primary">glgA</name>
    <name evidence="11" type="ORF">OCOJLMKI_3675</name>
</gene>
<dbReference type="InterPro" id="IPR001296">
    <property type="entry name" value="Glyco_trans_1"/>
</dbReference>
<name>A0ABQ4S1U2_9HYPH</name>
<dbReference type="InterPro" id="IPR013534">
    <property type="entry name" value="Starch_synth_cat_dom"/>
</dbReference>
<keyword evidence="7 8" id="KW-0320">Glycogen biosynthesis</keyword>
<keyword evidence="6 8" id="KW-0808">Transferase</keyword>
<dbReference type="EC" id="2.4.1.21" evidence="8"/>
<accession>A0ABQ4S1U2</accession>
<feature type="binding site" evidence="8">
    <location>
        <position position="72"/>
    </location>
    <ligand>
        <name>ADP-alpha-D-glucose</name>
        <dbReference type="ChEBI" id="CHEBI:57498"/>
    </ligand>
</feature>
<feature type="domain" description="Glycosyl transferase family 1" evidence="9">
    <location>
        <begin position="346"/>
        <end position="489"/>
    </location>
</feature>
<dbReference type="PANTHER" id="PTHR45825:SF8">
    <property type="entry name" value="GLYCOGEN SYNTHASE"/>
    <property type="match status" value="1"/>
</dbReference>
<reference evidence="11" key="2">
    <citation type="submission" date="2021-08" db="EMBL/GenBank/DDBJ databases">
        <authorList>
            <person name="Tani A."/>
            <person name="Ola A."/>
            <person name="Ogura Y."/>
            <person name="Katsura K."/>
            <person name="Hayashi T."/>
        </authorList>
    </citation>
    <scope>NUCLEOTIDE SEQUENCE</scope>
    <source>
        <strain evidence="11">DSM 19015</strain>
    </source>
</reference>
<evidence type="ECO:0000256" key="6">
    <source>
        <dbReference type="ARBA" id="ARBA00022679"/>
    </source>
</evidence>
<proteinExistence type="inferred from homology"/>
<dbReference type="CDD" id="cd03791">
    <property type="entry name" value="GT5_Glycogen_synthase_DULL1-like"/>
    <property type="match status" value="1"/>
</dbReference>
<reference evidence="11" key="1">
    <citation type="journal article" date="2021" name="Front. Microbiol.">
        <title>Comprehensive Comparative Genomics and Phenotyping of Methylobacterium Species.</title>
        <authorList>
            <person name="Alessa O."/>
            <person name="Ogura Y."/>
            <person name="Fujitani Y."/>
            <person name="Takami H."/>
            <person name="Hayashi T."/>
            <person name="Sahin N."/>
            <person name="Tani A."/>
        </authorList>
    </citation>
    <scope>NUCLEOTIDE SEQUENCE</scope>
    <source>
        <strain evidence="11">DSM 19015</strain>
    </source>
</reference>
<dbReference type="HAMAP" id="MF_00484">
    <property type="entry name" value="Glycogen_synth"/>
    <property type="match status" value="1"/>
</dbReference>
<comment type="function">
    <text evidence="2 8">Synthesizes alpha-1,4-glucan chains using ADP-glucose.</text>
</comment>
<evidence type="ECO:0000259" key="10">
    <source>
        <dbReference type="Pfam" id="PF08323"/>
    </source>
</evidence>
<dbReference type="Pfam" id="PF08323">
    <property type="entry name" value="Glyco_transf_5"/>
    <property type="match status" value="1"/>
</dbReference>
<evidence type="ECO:0000256" key="8">
    <source>
        <dbReference type="HAMAP-Rule" id="MF_00484"/>
    </source>
</evidence>
<sequence length="535" mass="57947">MSAAIMASLARPRRTFTGEYPGMSSAVAGDRDALDEAPPTNADPLRPIGQALAAGLRSRILYATPEMADFVKTGGLGEVAGSLPRALRRHYDVRVLIPGYRQVVDRFEQIPVVAHLPGRAGVPPCDLGLVEMGDGLKVYVLLSLDLYQRDGTPYGDAAGDFRDNDLRFARLSLAAAEIARGIDPAWAADLLHLNDWQAALAPAYLAWGGERVPSVLTIHNLAYQGLFPTDALGRLGVPDDAFQIDGVEFYGQLSFLKAGIFYASHVTTVSETYAREILTPEAGCGLDGLLRTRAGQGRVAGILNGIDESWDPRTDPHLATRFEADDWKGKRANAETVRRQFGLAVSRGPLFAIVSRLVHQKGIDLSLAAAETILAEGGQLVVIGQGESRFEGALRDLARRRPDAVGVHVGFQEKDARRMFAGSDFLLMPSRFEPCGLAQMYAQRFGSLPIVRRTGGLADTVEDGVTGFTFGEASPKGFAGAIRRALETFTQKKRLNAMRRRAMSRSFGWDGAAMNYSALYARAFGNGPILRRQVA</sequence>
<dbReference type="Gene3D" id="3.40.50.2000">
    <property type="entry name" value="Glycogen Phosphorylase B"/>
    <property type="match status" value="2"/>
</dbReference>
<dbReference type="InterPro" id="IPR011835">
    <property type="entry name" value="GS/SS"/>
</dbReference>
<dbReference type="NCBIfam" id="NF001901">
    <property type="entry name" value="PRK00654.1-5"/>
    <property type="match status" value="1"/>
</dbReference>
<dbReference type="NCBIfam" id="TIGR02095">
    <property type="entry name" value="glgA"/>
    <property type="match status" value="1"/>
</dbReference>